<gene>
    <name evidence="2" type="ORF">SAMN05216252_11759</name>
</gene>
<dbReference type="EMBL" id="FZOF01000017">
    <property type="protein sequence ID" value="SNT22090.1"/>
    <property type="molecule type" value="Genomic_DNA"/>
</dbReference>
<dbReference type="Pfam" id="PF01381">
    <property type="entry name" value="HTH_3"/>
    <property type="match status" value="1"/>
</dbReference>
<dbReference type="Gene3D" id="1.10.260.40">
    <property type="entry name" value="lambda repressor-like DNA-binding domains"/>
    <property type="match status" value="1"/>
</dbReference>
<accession>A0A239KVR8</accession>
<evidence type="ECO:0000313" key="2">
    <source>
        <dbReference type="EMBL" id="SNT22090.1"/>
    </source>
</evidence>
<dbReference type="PROSITE" id="PS50943">
    <property type="entry name" value="HTH_CROC1"/>
    <property type="match status" value="1"/>
</dbReference>
<evidence type="ECO:0000259" key="1">
    <source>
        <dbReference type="PROSITE" id="PS50943"/>
    </source>
</evidence>
<dbReference type="Pfam" id="PF12900">
    <property type="entry name" value="Pyridox_ox_2"/>
    <property type="match status" value="1"/>
</dbReference>
<feature type="domain" description="HTH cro/C1-type" evidence="1">
    <location>
        <begin position="17"/>
        <end position="72"/>
    </location>
</feature>
<protein>
    <recommendedName>
        <fullName evidence="1">HTH cro/C1-type domain-containing protein</fullName>
    </recommendedName>
</protein>
<dbReference type="SUPFAM" id="SSF47413">
    <property type="entry name" value="lambda repressor-like DNA-binding domains"/>
    <property type="match status" value="1"/>
</dbReference>
<dbReference type="AlphaFoldDB" id="A0A239KVR8"/>
<dbReference type="SMART" id="SM00530">
    <property type="entry name" value="HTH_XRE"/>
    <property type="match status" value="1"/>
</dbReference>
<evidence type="ECO:0000313" key="3">
    <source>
        <dbReference type="Proteomes" id="UP000198280"/>
    </source>
</evidence>
<keyword evidence="3" id="KW-1185">Reference proteome</keyword>
<dbReference type="OrthoDB" id="7062584at2"/>
<dbReference type="InterPro" id="IPR001387">
    <property type="entry name" value="Cro/C1-type_HTH"/>
</dbReference>
<dbReference type="Gene3D" id="2.30.110.10">
    <property type="entry name" value="Electron Transport, Fmn-binding Protein, Chain A"/>
    <property type="match status" value="1"/>
</dbReference>
<dbReference type="CDD" id="cd00093">
    <property type="entry name" value="HTH_XRE"/>
    <property type="match status" value="1"/>
</dbReference>
<dbReference type="GO" id="GO:0003677">
    <property type="term" value="F:DNA binding"/>
    <property type="evidence" value="ECO:0007669"/>
    <property type="project" value="InterPro"/>
</dbReference>
<dbReference type="InterPro" id="IPR012349">
    <property type="entry name" value="Split_barrel_FMN-bd"/>
</dbReference>
<dbReference type="InterPro" id="IPR024747">
    <property type="entry name" value="Pyridox_Oxase-rel"/>
</dbReference>
<dbReference type="InterPro" id="IPR010982">
    <property type="entry name" value="Lambda_DNA-bd_dom_sf"/>
</dbReference>
<reference evidence="2 3" key="1">
    <citation type="submission" date="2017-06" db="EMBL/GenBank/DDBJ databases">
        <authorList>
            <person name="Kim H.J."/>
            <person name="Triplett B.A."/>
        </authorList>
    </citation>
    <scope>NUCLEOTIDE SEQUENCE [LARGE SCALE GENOMIC DNA]</scope>
    <source>
        <strain evidence="2 3">CGMCC 4.1858</strain>
    </source>
</reference>
<organism evidence="2 3">
    <name type="scientific">Actinacidiphila glaucinigra</name>
    <dbReference type="NCBI Taxonomy" id="235986"/>
    <lineage>
        <taxon>Bacteria</taxon>
        <taxon>Bacillati</taxon>
        <taxon>Actinomycetota</taxon>
        <taxon>Actinomycetes</taxon>
        <taxon>Kitasatosporales</taxon>
        <taxon>Streptomycetaceae</taxon>
        <taxon>Actinacidiphila</taxon>
    </lineage>
</organism>
<dbReference type="SUPFAM" id="SSF50475">
    <property type="entry name" value="FMN-binding split barrel"/>
    <property type="match status" value="1"/>
</dbReference>
<proteinExistence type="predicted"/>
<dbReference type="RefSeq" id="WP_089226702.1">
    <property type="nucleotide sequence ID" value="NZ_FZOF01000017.1"/>
</dbReference>
<sequence>MTNHPATTATGDIGRRIAMRRAELGLSQEDVAARTGIAPGYLRYVEQEATAAPGVATLRGLARALDTSVSALSGGEADLPAGRGQAAGHAELVELGREECWKLLSTHGVGRLALSMPEGITVVPVNYCVADGTIAFRTSPAATPAEATDTKCAFEVDEADDALSQGWSVLVRGMAHTVTDPAGVRRLDEQAYTGPWAGGERDLWLRITPSSVTGRRIVVG</sequence>
<dbReference type="Proteomes" id="UP000198280">
    <property type="component" value="Unassembled WGS sequence"/>
</dbReference>
<name>A0A239KVR8_9ACTN</name>